<name>A0ABX9AKW8_9ENTR</name>
<keyword evidence="4" id="KW-0812">Transmembrane</keyword>
<evidence type="ECO:0000313" key="7">
    <source>
        <dbReference type="Proteomes" id="UP000825886"/>
    </source>
</evidence>
<accession>A0ABX9AKW8</accession>
<dbReference type="InterPro" id="IPR001867">
    <property type="entry name" value="OmpR/PhoB-type_DNA-bd"/>
</dbReference>
<keyword evidence="1 2" id="KW-0238">DNA-binding</keyword>
<organism evidence="6 7">
    <name type="scientific">Symbiopectobacterium purcellii</name>
    <dbReference type="NCBI Taxonomy" id="2871826"/>
    <lineage>
        <taxon>Bacteria</taxon>
        <taxon>Pseudomonadati</taxon>
        <taxon>Pseudomonadota</taxon>
        <taxon>Gammaproteobacteria</taxon>
        <taxon>Enterobacterales</taxon>
        <taxon>Enterobacteriaceae</taxon>
    </lineage>
</organism>
<dbReference type="InterPro" id="IPR036388">
    <property type="entry name" value="WH-like_DNA-bd_sf"/>
</dbReference>
<evidence type="ECO:0000256" key="4">
    <source>
        <dbReference type="SAM" id="Phobius"/>
    </source>
</evidence>
<feature type="DNA-binding region" description="OmpR/PhoB-type" evidence="2">
    <location>
        <begin position="1"/>
        <end position="103"/>
    </location>
</feature>
<reference evidence="6 7" key="1">
    <citation type="submission" date="2021-08" db="EMBL/GenBank/DDBJ databases">
        <title>Culture and genomic analysis of Symbiopectobacterium purcellii sp. nov. gen. nov., isolated from the leafhopper Empoasca decipiens.</title>
        <authorList>
            <person name="Nadal-Jimenez P."/>
            <person name="Siozios S."/>
            <person name="Halliday N."/>
            <person name="Camara M."/>
            <person name="Hurst G.D.D."/>
        </authorList>
    </citation>
    <scope>NUCLEOTIDE SEQUENCE [LARGE SCALE GENOMIC DNA]</scope>
    <source>
        <strain evidence="6 7">SyEd1</strain>
    </source>
</reference>
<keyword evidence="4" id="KW-0472">Membrane</keyword>
<evidence type="ECO:0000256" key="1">
    <source>
        <dbReference type="ARBA" id="ARBA00023125"/>
    </source>
</evidence>
<dbReference type="Pfam" id="PF00486">
    <property type="entry name" value="Trans_reg_C"/>
    <property type="match status" value="1"/>
</dbReference>
<protein>
    <submittedName>
        <fullName evidence="6">Winged helix-turn-helix domain-containing protein</fullName>
    </submittedName>
</protein>
<dbReference type="Gene3D" id="1.10.10.10">
    <property type="entry name" value="Winged helix-like DNA-binding domain superfamily/Winged helix DNA-binding domain"/>
    <property type="match status" value="1"/>
</dbReference>
<feature type="region of interest" description="Disordered" evidence="3">
    <location>
        <begin position="114"/>
        <end position="135"/>
    </location>
</feature>
<dbReference type="CDD" id="cd00383">
    <property type="entry name" value="trans_reg_C"/>
    <property type="match status" value="1"/>
</dbReference>
<gene>
    <name evidence="6" type="ORF">K6K13_21690</name>
</gene>
<proteinExistence type="predicted"/>
<dbReference type="Proteomes" id="UP000825886">
    <property type="component" value="Chromosome"/>
</dbReference>
<evidence type="ECO:0000256" key="3">
    <source>
        <dbReference type="SAM" id="MobiDB-lite"/>
    </source>
</evidence>
<dbReference type="EMBL" id="CP081864">
    <property type="protein sequence ID" value="QZN95723.1"/>
    <property type="molecule type" value="Genomic_DNA"/>
</dbReference>
<evidence type="ECO:0000256" key="2">
    <source>
        <dbReference type="PROSITE-ProRule" id="PRU01091"/>
    </source>
</evidence>
<dbReference type="SUPFAM" id="SSF46894">
    <property type="entry name" value="C-terminal effector domain of the bipartite response regulators"/>
    <property type="match status" value="1"/>
</dbReference>
<evidence type="ECO:0000259" key="5">
    <source>
        <dbReference type="PROSITE" id="PS51755"/>
    </source>
</evidence>
<feature type="compositionally biased region" description="Polar residues" evidence="3">
    <location>
        <begin position="114"/>
        <end position="125"/>
    </location>
</feature>
<keyword evidence="7" id="KW-1185">Reference proteome</keyword>
<feature type="transmembrane region" description="Helical" evidence="4">
    <location>
        <begin position="153"/>
        <end position="174"/>
    </location>
</feature>
<keyword evidence="4" id="KW-1133">Transmembrane helix</keyword>
<evidence type="ECO:0000313" key="6">
    <source>
        <dbReference type="EMBL" id="QZN95723.1"/>
    </source>
</evidence>
<sequence>MAYLINQTIIFNDGEGTLSWRDREGEAISLSAPIARILATLIDNPGVTLSRELLLREALEKYSLSPSISNLNNYISLLRKVLRNFGLAEAIVTVPKSGIVFHVDSIEAYSKQQTDVRTTGKTSMNEPARGVNPRLAAPENTSHRFQIGYTTKIIFIIGMILLFILIMVSFSGRFPYRPFVRVNMINKCDVFALQDEVNRDSIAGYQELCEDHVLFISSKTIPLHSLGMKKNRIIIACSKRGKGCTTYVEK</sequence>
<feature type="domain" description="OmpR/PhoB-type" evidence="5">
    <location>
        <begin position="1"/>
        <end position="103"/>
    </location>
</feature>
<dbReference type="InterPro" id="IPR016032">
    <property type="entry name" value="Sig_transdc_resp-reg_C-effctor"/>
</dbReference>
<dbReference type="SMART" id="SM00862">
    <property type="entry name" value="Trans_reg_C"/>
    <property type="match status" value="1"/>
</dbReference>
<dbReference type="PROSITE" id="PS51755">
    <property type="entry name" value="OMPR_PHOB"/>
    <property type="match status" value="1"/>
</dbReference>
<dbReference type="RefSeq" id="WP_222158799.1">
    <property type="nucleotide sequence ID" value="NZ_CP081864.1"/>
</dbReference>